<dbReference type="PANTHER" id="PTHR35007:SF4">
    <property type="entry name" value="CONSERVED TRANSMEMBRANE PROTEIN-RELATED"/>
    <property type="match status" value="1"/>
</dbReference>
<feature type="transmembrane region" description="Helical" evidence="1">
    <location>
        <begin position="58"/>
        <end position="78"/>
    </location>
</feature>
<dbReference type="EMBL" id="BAABAH010000007">
    <property type="protein sequence ID" value="GAA3820631.1"/>
    <property type="molecule type" value="Genomic_DNA"/>
</dbReference>
<protein>
    <recommendedName>
        <fullName evidence="4">Type II secretion system protein</fullName>
    </recommendedName>
</protein>
<dbReference type="RefSeq" id="WP_344775460.1">
    <property type="nucleotide sequence ID" value="NZ_BAABAH010000007.1"/>
</dbReference>
<accession>A0ABP7IKG4</accession>
<feature type="transmembrane region" description="Helical" evidence="1">
    <location>
        <begin position="202"/>
        <end position="220"/>
    </location>
</feature>
<evidence type="ECO:0008006" key="4">
    <source>
        <dbReference type="Google" id="ProtNLM"/>
    </source>
</evidence>
<name>A0ABP7IKG4_9ACTN</name>
<keyword evidence="3" id="KW-1185">Reference proteome</keyword>
<evidence type="ECO:0000256" key="1">
    <source>
        <dbReference type="SAM" id="Phobius"/>
    </source>
</evidence>
<keyword evidence="1" id="KW-0472">Membrane</keyword>
<comment type="caution">
    <text evidence="2">The sequence shown here is derived from an EMBL/GenBank/DDBJ whole genome shotgun (WGS) entry which is preliminary data.</text>
</comment>
<keyword evidence="1" id="KW-0812">Transmembrane</keyword>
<dbReference type="Proteomes" id="UP001501821">
    <property type="component" value="Unassembled WGS sequence"/>
</dbReference>
<keyword evidence="1" id="KW-1133">Transmembrane helix</keyword>
<gene>
    <name evidence="2" type="ORF">GCM10022242_22890</name>
</gene>
<evidence type="ECO:0000313" key="2">
    <source>
        <dbReference type="EMBL" id="GAA3820631.1"/>
    </source>
</evidence>
<sequence length="262" mass="26258">MTGAVATVLAVVLAAAACALALPGRASLGGGARRARGTPYLLGGGTLLVAVLAAGSPRLAVLAVIGLVAAAVATRLVARHRADRDEAVVRGRVVELCATLHAELVSGQAPAAALERAAGDWPLLAAVTRTAATGGDVPAALRDLTGTPGAGDLRVVAAAWQVAHRTGHGLGDTVVRVGEELRATEQTRRVVRGELASARATARLVAVLPVLALLMGGSAGADPWTFLLATPVGLGCLAGGLGFLLAGLTWIEALARDVERGR</sequence>
<evidence type="ECO:0000313" key="3">
    <source>
        <dbReference type="Proteomes" id="UP001501821"/>
    </source>
</evidence>
<reference evidence="3" key="1">
    <citation type="journal article" date="2019" name="Int. J. Syst. Evol. Microbiol.">
        <title>The Global Catalogue of Microorganisms (GCM) 10K type strain sequencing project: providing services to taxonomists for standard genome sequencing and annotation.</title>
        <authorList>
            <consortium name="The Broad Institute Genomics Platform"/>
            <consortium name="The Broad Institute Genome Sequencing Center for Infectious Disease"/>
            <person name="Wu L."/>
            <person name="Ma J."/>
        </authorList>
    </citation>
    <scope>NUCLEOTIDE SEQUENCE [LARGE SCALE GENOMIC DNA]</scope>
    <source>
        <strain evidence="3">JCM 16953</strain>
    </source>
</reference>
<proteinExistence type="predicted"/>
<organism evidence="2 3">
    <name type="scientific">Nocardioides panacisoli</name>
    <dbReference type="NCBI Taxonomy" id="627624"/>
    <lineage>
        <taxon>Bacteria</taxon>
        <taxon>Bacillati</taxon>
        <taxon>Actinomycetota</taxon>
        <taxon>Actinomycetes</taxon>
        <taxon>Propionibacteriales</taxon>
        <taxon>Nocardioidaceae</taxon>
        <taxon>Nocardioides</taxon>
    </lineage>
</organism>
<dbReference type="PANTHER" id="PTHR35007">
    <property type="entry name" value="INTEGRAL MEMBRANE PROTEIN-RELATED"/>
    <property type="match status" value="1"/>
</dbReference>
<feature type="transmembrane region" description="Helical" evidence="1">
    <location>
        <begin position="232"/>
        <end position="255"/>
    </location>
</feature>